<gene>
    <name evidence="1" type="ORF">rCG_29826</name>
</gene>
<proteinExistence type="predicted"/>
<evidence type="ECO:0000313" key="2">
    <source>
        <dbReference type="Proteomes" id="UP000234681"/>
    </source>
</evidence>
<evidence type="ECO:0000313" key="1">
    <source>
        <dbReference type="EMBL" id="EDM01651.1"/>
    </source>
</evidence>
<name>A6IMD8_RAT</name>
<dbReference type="EMBL" id="CH473964">
    <property type="protein sequence ID" value="EDM01651.1"/>
    <property type="molecule type" value="Genomic_DNA"/>
</dbReference>
<protein>
    <submittedName>
        <fullName evidence="1">RCG29826</fullName>
    </submittedName>
</protein>
<dbReference type="AlphaFoldDB" id="A6IMD8"/>
<dbReference type="Proteomes" id="UP000234681">
    <property type="component" value="Chromosome 4"/>
</dbReference>
<sequence>MKLWFRCPWLLWGFNLERKQGHRMGITCYKDSSCEAGCGGTDL</sequence>
<organism evidence="1 2">
    <name type="scientific">Rattus norvegicus</name>
    <name type="common">Rat</name>
    <dbReference type="NCBI Taxonomy" id="10116"/>
    <lineage>
        <taxon>Eukaryota</taxon>
        <taxon>Metazoa</taxon>
        <taxon>Chordata</taxon>
        <taxon>Craniata</taxon>
        <taxon>Vertebrata</taxon>
        <taxon>Euteleostomi</taxon>
        <taxon>Mammalia</taxon>
        <taxon>Eutheria</taxon>
        <taxon>Euarchontoglires</taxon>
        <taxon>Glires</taxon>
        <taxon>Rodentia</taxon>
        <taxon>Myomorpha</taxon>
        <taxon>Muroidea</taxon>
        <taxon>Muridae</taxon>
        <taxon>Murinae</taxon>
        <taxon>Rattus</taxon>
    </lineage>
</organism>
<accession>A6IMD8</accession>
<reference evidence="1 2" key="1">
    <citation type="submission" date="2005-09" db="EMBL/GenBank/DDBJ databases">
        <authorList>
            <person name="Mural R.J."/>
            <person name="Li P.W."/>
            <person name="Adams M.D."/>
            <person name="Amanatides P.G."/>
            <person name="Baden-Tillson H."/>
            <person name="Barnstead M."/>
            <person name="Chin S.H."/>
            <person name="Dew I."/>
            <person name="Evans C.A."/>
            <person name="Ferriera S."/>
            <person name="Flanigan M."/>
            <person name="Fosler C."/>
            <person name="Glodek A."/>
            <person name="Gu Z."/>
            <person name="Holt R.A."/>
            <person name="Jennings D."/>
            <person name="Kraft C.L."/>
            <person name="Lu F."/>
            <person name="Nguyen T."/>
            <person name="Nusskern D.R."/>
            <person name="Pfannkoch C.M."/>
            <person name="Sitter C."/>
            <person name="Sutton G.G."/>
            <person name="Venter J.C."/>
            <person name="Wang Z."/>
            <person name="Woodage T."/>
            <person name="Zheng X.H."/>
            <person name="Zhong F."/>
        </authorList>
    </citation>
    <scope>NUCLEOTIDE SEQUENCE [LARGE SCALE GENOMIC DNA]</scope>
    <source>
        <strain>BN</strain>
        <strain evidence="2">Sprague-Dawley</strain>
    </source>
</reference>